<name>A0A0A9FAE5_ARUDO</name>
<proteinExistence type="predicted"/>
<dbReference type="EMBL" id="GBRH01189732">
    <property type="protein sequence ID" value="JAE08164.1"/>
    <property type="molecule type" value="Transcribed_RNA"/>
</dbReference>
<accession>A0A0A9FAE5</accession>
<reference evidence="1" key="2">
    <citation type="journal article" date="2015" name="Data Brief">
        <title>Shoot transcriptome of the giant reed, Arundo donax.</title>
        <authorList>
            <person name="Barrero R.A."/>
            <person name="Guerrero F.D."/>
            <person name="Moolhuijzen P."/>
            <person name="Goolsby J.A."/>
            <person name="Tidwell J."/>
            <person name="Bellgard S.E."/>
            <person name="Bellgard M.I."/>
        </authorList>
    </citation>
    <scope>NUCLEOTIDE SEQUENCE</scope>
    <source>
        <tissue evidence="1">Shoot tissue taken approximately 20 cm above the soil surface</tissue>
    </source>
</reference>
<reference evidence="1" key="1">
    <citation type="submission" date="2014-09" db="EMBL/GenBank/DDBJ databases">
        <authorList>
            <person name="Magalhaes I.L.F."/>
            <person name="Oliveira U."/>
            <person name="Santos F.R."/>
            <person name="Vidigal T.H.D.A."/>
            <person name="Brescovit A.D."/>
            <person name="Santos A.J."/>
        </authorList>
    </citation>
    <scope>NUCLEOTIDE SEQUENCE</scope>
    <source>
        <tissue evidence="1">Shoot tissue taken approximately 20 cm above the soil surface</tissue>
    </source>
</reference>
<sequence>MKGEIINCRQPRTMVIQLTYKYLDWMTRGNNQGVASSPRWCGHTSCGSSWP</sequence>
<protein>
    <submittedName>
        <fullName evidence="1">Uncharacterized protein</fullName>
    </submittedName>
</protein>
<dbReference type="AlphaFoldDB" id="A0A0A9FAE5"/>
<organism evidence="1">
    <name type="scientific">Arundo donax</name>
    <name type="common">Giant reed</name>
    <name type="synonym">Donax arundinaceus</name>
    <dbReference type="NCBI Taxonomy" id="35708"/>
    <lineage>
        <taxon>Eukaryota</taxon>
        <taxon>Viridiplantae</taxon>
        <taxon>Streptophyta</taxon>
        <taxon>Embryophyta</taxon>
        <taxon>Tracheophyta</taxon>
        <taxon>Spermatophyta</taxon>
        <taxon>Magnoliopsida</taxon>
        <taxon>Liliopsida</taxon>
        <taxon>Poales</taxon>
        <taxon>Poaceae</taxon>
        <taxon>PACMAD clade</taxon>
        <taxon>Arundinoideae</taxon>
        <taxon>Arundineae</taxon>
        <taxon>Arundo</taxon>
    </lineage>
</organism>
<evidence type="ECO:0000313" key="1">
    <source>
        <dbReference type="EMBL" id="JAE08164.1"/>
    </source>
</evidence>